<dbReference type="InterPro" id="IPR018499">
    <property type="entry name" value="Tetraspanin/Peripherin"/>
</dbReference>
<dbReference type="Proteomes" id="UP000663824">
    <property type="component" value="Unassembled WGS sequence"/>
</dbReference>
<dbReference type="Pfam" id="PF00646">
    <property type="entry name" value="F-box"/>
    <property type="match status" value="1"/>
</dbReference>
<comment type="caution">
    <text evidence="7">The sequence shown here is derived from an EMBL/GenBank/DDBJ whole genome shotgun (WGS) entry which is preliminary data.</text>
</comment>
<dbReference type="Pfam" id="PF00335">
    <property type="entry name" value="Tetraspanin"/>
    <property type="match status" value="1"/>
</dbReference>
<protein>
    <recommendedName>
        <fullName evidence="6">F-box domain-containing protein</fullName>
    </recommendedName>
</protein>
<evidence type="ECO:0000313" key="7">
    <source>
        <dbReference type="EMBL" id="CAF2213743.1"/>
    </source>
</evidence>
<dbReference type="GO" id="GO:0016020">
    <property type="term" value="C:membrane"/>
    <property type="evidence" value="ECO:0007669"/>
    <property type="project" value="UniProtKB-SubCell"/>
</dbReference>
<feature type="transmembrane region" description="Helical" evidence="5">
    <location>
        <begin position="386"/>
        <end position="419"/>
    </location>
</feature>
<evidence type="ECO:0000256" key="5">
    <source>
        <dbReference type="SAM" id="Phobius"/>
    </source>
</evidence>
<reference evidence="7" key="1">
    <citation type="submission" date="2021-02" db="EMBL/GenBank/DDBJ databases">
        <authorList>
            <person name="Nowell W R."/>
        </authorList>
    </citation>
    <scope>NUCLEOTIDE SEQUENCE</scope>
</reference>
<evidence type="ECO:0000313" key="8">
    <source>
        <dbReference type="EMBL" id="CAF3981384.1"/>
    </source>
</evidence>
<dbReference type="EMBL" id="CAJNRE010019867">
    <property type="protein sequence ID" value="CAF2213743.1"/>
    <property type="molecule type" value="Genomic_DNA"/>
</dbReference>
<evidence type="ECO:0000259" key="6">
    <source>
        <dbReference type="Pfam" id="PF00646"/>
    </source>
</evidence>
<evidence type="ECO:0000256" key="3">
    <source>
        <dbReference type="ARBA" id="ARBA00022989"/>
    </source>
</evidence>
<gene>
    <name evidence="7" type="ORF">MBJ925_LOCUS36018</name>
    <name evidence="8" type="ORF">SMN809_LOCUS10877</name>
</gene>
<dbReference type="AlphaFoldDB" id="A0A816ZLZ3"/>
<evidence type="ECO:0000256" key="2">
    <source>
        <dbReference type="ARBA" id="ARBA00022692"/>
    </source>
</evidence>
<evidence type="ECO:0000313" key="9">
    <source>
        <dbReference type="Proteomes" id="UP000663824"/>
    </source>
</evidence>
<keyword evidence="2 5" id="KW-0812">Transmembrane</keyword>
<dbReference type="Proteomes" id="UP000676336">
    <property type="component" value="Unassembled WGS sequence"/>
</dbReference>
<evidence type="ECO:0000256" key="4">
    <source>
        <dbReference type="ARBA" id="ARBA00023136"/>
    </source>
</evidence>
<name>A0A816ZLZ3_9BILA</name>
<keyword evidence="3 5" id="KW-1133">Transmembrane helix</keyword>
<accession>A0A816ZLZ3</accession>
<sequence>MADNQHELVQHCIDSEEFVTIKFYDHYLLFHQNLVKYSNNNQLDLELSPSTIRKIFGLKPLSIKDAQKVNHVDSSFYDVIIFADKSIVYTRKRTLSYADSEHESATKSKILPYYVYEDLELLRSIGLSKDDIDLFITKLNENDNTDLFNTNKYDQFFQKIINYTDVSTRLKCRQVSHKWKNFVDNSISWNHVKLSKNCRCIDRALQYFQNVDIRELDLSESGFELSTSELNSEIHLYSLRSLYISTDHPLELLTLLFKIAPFLQHIKLIQTFDSSIKLKNGNQLYECINFVICQCQQRLKCLRRLQIQVRSMSDQIFLESSSVASIPISYEIVCVNDIIHMVEERNFQFWRRLLIIFNIFYIILAFTFLFFAIFTRVNSLIIDLHLLVGLIFLSLYLIFLSVFVVLFLFQFILACTYLTIRDEKKYDLLKESYEKSIDHIQLKYNCCGFSNLTNFNRNVTCQNLPCCHSTDQCCETLPMCYTLLNSELNKNLKIIGSILLVFTITQIIVIYMTLKFRNTRNPAIFI</sequence>
<organism evidence="7 9">
    <name type="scientific">Rotaria magnacalcarata</name>
    <dbReference type="NCBI Taxonomy" id="392030"/>
    <lineage>
        <taxon>Eukaryota</taxon>
        <taxon>Metazoa</taxon>
        <taxon>Spiralia</taxon>
        <taxon>Gnathifera</taxon>
        <taxon>Rotifera</taxon>
        <taxon>Eurotatoria</taxon>
        <taxon>Bdelloidea</taxon>
        <taxon>Philodinida</taxon>
        <taxon>Philodinidae</taxon>
        <taxon>Rotaria</taxon>
    </lineage>
</organism>
<feature type="transmembrane region" description="Helical" evidence="5">
    <location>
        <begin position="494"/>
        <end position="514"/>
    </location>
</feature>
<proteinExistence type="predicted"/>
<feature type="domain" description="F-box" evidence="6">
    <location>
        <begin position="158"/>
        <end position="190"/>
    </location>
</feature>
<feature type="transmembrane region" description="Helical" evidence="5">
    <location>
        <begin position="353"/>
        <end position="374"/>
    </location>
</feature>
<keyword evidence="4 5" id="KW-0472">Membrane</keyword>
<dbReference type="EMBL" id="CAJOBI010003811">
    <property type="protein sequence ID" value="CAF3981384.1"/>
    <property type="molecule type" value="Genomic_DNA"/>
</dbReference>
<comment type="subcellular location">
    <subcellularLocation>
        <location evidence="1">Membrane</location>
        <topology evidence="1">Multi-pass membrane protein</topology>
    </subcellularLocation>
</comment>
<evidence type="ECO:0000256" key="1">
    <source>
        <dbReference type="ARBA" id="ARBA00004141"/>
    </source>
</evidence>
<dbReference type="InterPro" id="IPR001810">
    <property type="entry name" value="F-box_dom"/>
</dbReference>